<name>A0ABT2MIL0_9MYCO</name>
<keyword evidence="5" id="KW-0227">DNA damage</keyword>
<evidence type="ECO:0000256" key="4">
    <source>
        <dbReference type="ARBA" id="ARBA00022723"/>
    </source>
</evidence>
<dbReference type="PANTHER" id="PTHR15822">
    <property type="entry name" value="TRAF AND TNF RECEPTOR-ASSOCIATED PROTEIN"/>
    <property type="match status" value="1"/>
</dbReference>
<dbReference type="Gene3D" id="3.60.10.10">
    <property type="entry name" value="Endonuclease/exonuclease/phosphatase"/>
    <property type="match status" value="1"/>
</dbReference>
<dbReference type="EMBL" id="JAODWD010000007">
    <property type="protein sequence ID" value="MCT7662106.1"/>
    <property type="molecule type" value="Genomic_DNA"/>
</dbReference>
<dbReference type="Proteomes" id="UP001206639">
    <property type="component" value="Unassembled WGS sequence"/>
</dbReference>
<comment type="cofactor">
    <cofactor evidence="2">
        <name>Mg(2+)</name>
        <dbReference type="ChEBI" id="CHEBI:18420"/>
    </cofactor>
</comment>
<evidence type="ECO:0000256" key="3">
    <source>
        <dbReference type="ARBA" id="ARBA00022722"/>
    </source>
</evidence>
<keyword evidence="12" id="KW-1185">Reference proteome</keyword>
<accession>A0ABT2MIL0</accession>
<evidence type="ECO:0000259" key="10">
    <source>
        <dbReference type="Pfam" id="PF03372"/>
    </source>
</evidence>
<proteinExistence type="predicted"/>
<evidence type="ECO:0000313" key="11">
    <source>
        <dbReference type="EMBL" id="MCT7662106.1"/>
    </source>
</evidence>
<evidence type="ECO:0000256" key="2">
    <source>
        <dbReference type="ARBA" id="ARBA00001946"/>
    </source>
</evidence>
<keyword evidence="3" id="KW-0540">Nuclease</keyword>
<dbReference type="InterPro" id="IPR005135">
    <property type="entry name" value="Endo/exonuclease/phosphatase"/>
</dbReference>
<dbReference type="PANTHER" id="PTHR15822:SF4">
    <property type="entry name" value="TYROSYL-DNA PHOSPHODIESTERASE 2"/>
    <property type="match status" value="1"/>
</dbReference>
<keyword evidence="8" id="KW-0234">DNA repair</keyword>
<organism evidence="11 12">
    <name type="scientific">Mycobacterium deserti</name>
    <dbReference type="NCBI Taxonomy" id="2978347"/>
    <lineage>
        <taxon>Bacteria</taxon>
        <taxon>Bacillati</taxon>
        <taxon>Actinomycetota</taxon>
        <taxon>Actinomycetes</taxon>
        <taxon>Mycobacteriales</taxon>
        <taxon>Mycobacteriaceae</taxon>
        <taxon>Mycobacterium</taxon>
    </lineage>
</organism>
<evidence type="ECO:0000256" key="1">
    <source>
        <dbReference type="ARBA" id="ARBA00001936"/>
    </source>
</evidence>
<protein>
    <submittedName>
        <fullName evidence="11">Endonuclease/exonuclease/phosphatase family protein</fullName>
    </submittedName>
</protein>
<feature type="region of interest" description="Disordered" evidence="9">
    <location>
        <begin position="279"/>
        <end position="299"/>
    </location>
</feature>
<comment type="cofactor">
    <cofactor evidence="1">
        <name>Mn(2+)</name>
        <dbReference type="ChEBI" id="CHEBI:29035"/>
    </cofactor>
</comment>
<keyword evidence="6" id="KW-0378">Hydrolase</keyword>
<sequence length="299" mass="34544">MRPRTRKVDVRAFDPESGRWVGCNGGGSVDRDELTVSTYNVWFDSKCADLRFRHIAELLSRDSPDVMVFQEVTAEALKVFLAQRWIRDDYACAAVVDDEVGKYGMLLLSRLPIRRVVYTRLPTKADRGLLRAEFMINGGTTAVCSVHLDSGKRSRWIRGWQLRAVFRALRDVENALIMGDFNMRDDENERIAEPYRDVWPTLRPDDDGFTEDTSINLMRYDMKDKHRHVRFDRVLLKGRDWVPEDIELLGTEPISKKHPRIFPSDHFGLRCRIRRGKAGSGVTARVDARRPRPPSARAR</sequence>
<feature type="domain" description="Endonuclease/exonuclease/phosphatase" evidence="10">
    <location>
        <begin position="38"/>
        <end position="266"/>
    </location>
</feature>
<evidence type="ECO:0000256" key="7">
    <source>
        <dbReference type="ARBA" id="ARBA00022842"/>
    </source>
</evidence>
<gene>
    <name evidence="11" type="ORF">N4S67_27280</name>
</gene>
<evidence type="ECO:0000256" key="6">
    <source>
        <dbReference type="ARBA" id="ARBA00022801"/>
    </source>
</evidence>
<keyword evidence="4" id="KW-0479">Metal-binding</keyword>
<evidence type="ECO:0000256" key="8">
    <source>
        <dbReference type="ARBA" id="ARBA00023204"/>
    </source>
</evidence>
<evidence type="ECO:0000256" key="5">
    <source>
        <dbReference type="ARBA" id="ARBA00022763"/>
    </source>
</evidence>
<evidence type="ECO:0000313" key="12">
    <source>
        <dbReference type="Proteomes" id="UP001206639"/>
    </source>
</evidence>
<dbReference type="RefSeq" id="WP_260996163.1">
    <property type="nucleotide sequence ID" value="NZ_JAODWD010000007.1"/>
</dbReference>
<keyword evidence="7" id="KW-0460">Magnesium</keyword>
<evidence type="ECO:0000256" key="9">
    <source>
        <dbReference type="SAM" id="MobiDB-lite"/>
    </source>
</evidence>
<keyword evidence="11" id="KW-0255">Endonuclease</keyword>
<reference evidence="12" key="1">
    <citation type="submission" date="2023-07" db="EMBL/GenBank/DDBJ databases">
        <authorList>
            <person name="Deng Y."/>
            <person name="Zhang Y.-Q."/>
        </authorList>
    </citation>
    <scope>NUCLEOTIDE SEQUENCE [LARGE SCALE GENOMIC DNA]</scope>
    <source>
        <strain evidence="12">CPCC 205710</strain>
    </source>
</reference>
<dbReference type="CDD" id="cd09080">
    <property type="entry name" value="TDP2"/>
    <property type="match status" value="1"/>
</dbReference>
<comment type="caution">
    <text evidence="11">The sequence shown here is derived from an EMBL/GenBank/DDBJ whole genome shotgun (WGS) entry which is preliminary data.</text>
</comment>
<dbReference type="GO" id="GO:0004519">
    <property type="term" value="F:endonuclease activity"/>
    <property type="evidence" value="ECO:0007669"/>
    <property type="project" value="UniProtKB-KW"/>
</dbReference>
<dbReference type="InterPro" id="IPR036691">
    <property type="entry name" value="Endo/exonu/phosph_ase_sf"/>
</dbReference>
<dbReference type="InterPro" id="IPR051547">
    <property type="entry name" value="TDP2-like"/>
</dbReference>
<dbReference type="SUPFAM" id="SSF56219">
    <property type="entry name" value="DNase I-like"/>
    <property type="match status" value="1"/>
</dbReference>
<dbReference type="Pfam" id="PF03372">
    <property type="entry name" value="Exo_endo_phos"/>
    <property type="match status" value="1"/>
</dbReference>